<dbReference type="HOGENOM" id="CLU_2427332_0_0_1"/>
<evidence type="ECO:0000313" key="2">
    <source>
        <dbReference type="EMBL" id="KIJ98259.1"/>
    </source>
</evidence>
<sequence length="91" mass="9963">MAGVLSAKISVLQSSSIPSVTDHGPEHIVQPTNHDDDQATKLTKSLAPSFRPHLNTWISQALNSNFSHPGCPCRLSSGKNTIFSPDYWMPY</sequence>
<reference evidence="3" key="2">
    <citation type="submission" date="2015-01" db="EMBL/GenBank/DDBJ databases">
        <title>Evolutionary Origins and Diversification of the Mycorrhizal Mutualists.</title>
        <authorList>
            <consortium name="DOE Joint Genome Institute"/>
            <consortium name="Mycorrhizal Genomics Consortium"/>
            <person name="Kohler A."/>
            <person name="Kuo A."/>
            <person name="Nagy L.G."/>
            <person name="Floudas D."/>
            <person name="Copeland A."/>
            <person name="Barry K.W."/>
            <person name="Cichocki N."/>
            <person name="Veneault-Fourrey C."/>
            <person name="LaButti K."/>
            <person name="Lindquist E.A."/>
            <person name="Lipzen A."/>
            <person name="Lundell T."/>
            <person name="Morin E."/>
            <person name="Murat C."/>
            <person name="Riley R."/>
            <person name="Ohm R."/>
            <person name="Sun H."/>
            <person name="Tunlid A."/>
            <person name="Henrissat B."/>
            <person name="Grigoriev I.V."/>
            <person name="Hibbett D.S."/>
            <person name="Martin F."/>
        </authorList>
    </citation>
    <scope>NUCLEOTIDE SEQUENCE [LARGE SCALE GENOMIC DNA]</scope>
    <source>
        <strain evidence="3">LaAM-08-1</strain>
    </source>
</reference>
<name>A0A0C9WMK4_9AGAR</name>
<gene>
    <name evidence="2" type="ORF">K443DRAFT_680903</name>
</gene>
<proteinExistence type="predicted"/>
<feature type="region of interest" description="Disordered" evidence="1">
    <location>
        <begin position="16"/>
        <end position="37"/>
    </location>
</feature>
<dbReference type="AlphaFoldDB" id="A0A0C9WMK4"/>
<organism evidence="2 3">
    <name type="scientific">Laccaria amethystina LaAM-08-1</name>
    <dbReference type="NCBI Taxonomy" id="1095629"/>
    <lineage>
        <taxon>Eukaryota</taxon>
        <taxon>Fungi</taxon>
        <taxon>Dikarya</taxon>
        <taxon>Basidiomycota</taxon>
        <taxon>Agaricomycotina</taxon>
        <taxon>Agaricomycetes</taxon>
        <taxon>Agaricomycetidae</taxon>
        <taxon>Agaricales</taxon>
        <taxon>Agaricineae</taxon>
        <taxon>Hydnangiaceae</taxon>
        <taxon>Laccaria</taxon>
    </lineage>
</organism>
<dbReference type="Proteomes" id="UP000054477">
    <property type="component" value="Unassembled WGS sequence"/>
</dbReference>
<accession>A0A0C9WMK4</accession>
<evidence type="ECO:0000256" key="1">
    <source>
        <dbReference type="SAM" id="MobiDB-lite"/>
    </source>
</evidence>
<evidence type="ECO:0000313" key="3">
    <source>
        <dbReference type="Proteomes" id="UP000054477"/>
    </source>
</evidence>
<dbReference type="EMBL" id="KN838673">
    <property type="protein sequence ID" value="KIJ98259.1"/>
    <property type="molecule type" value="Genomic_DNA"/>
</dbReference>
<protein>
    <submittedName>
        <fullName evidence="2">Uncharacterized protein</fullName>
    </submittedName>
</protein>
<keyword evidence="3" id="KW-1185">Reference proteome</keyword>
<reference evidence="2 3" key="1">
    <citation type="submission" date="2014-04" db="EMBL/GenBank/DDBJ databases">
        <authorList>
            <consortium name="DOE Joint Genome Institute"/>
            <person name="Kuo A."/>
            <person name="Kohler A."/>
            <person name="Nagy L.G."/>
            <person name="Floudas D."/>
            <person name="Copeland A."/>
            <person name="Barry K.W."/>
            <person name="Cichocki N."/>
            <person name="Veneault-Fourrey C."/>
            <person name="LaButti K."/>
            <person name="Lindquist E.A."/>
            <person name="Lipzen A."/>
            <person name="Lundell T."/>
            <person name="Morin E."/>
            <person name="Murat C."/>
            <person name="Sun H."/>
            <person name="Tunlid A."/>
            <person name="Henrissat B."/>
            <person name="Grigoriev I.V."/>
            <person name="Hibbett D.S."/>
            <person name="Martin F."/>
            <person name="Nordberg H.P."/>
            <person name="Cantor M.N."/>
            <person name="Hua S.X."/>
        </authorList>
    </citation>
    <scope>NUCLEOTIDE SEQUENCE [LARGE SCALE GENOMIC DNA]</scope>
    <source>
        <strain evidence="2 3">LaAM-08-1</strain>
    </source>
</reference>